<dbReference type="AlphaFoldDB" id="A0A0V8JAP9"/>
<gene>
    <name evidence="14" type="ORF">AS030_00650</name>
</gene>
<dbReference type="PANTHER" id="PTHR42923">
    <property type="entry name" value="PROTOPORPHYRINOGEN OXIDASE"/>
    <property type="match status" value="1"/>
</dbReference>
<dbReference type="EC" id="1.3.3.15" evidence="5 11"/>
<dbReference type="SUPFAM" id="SSF54373">
    <property type="entry name" value="FAD-linked reductases, C-terminal domain"/>
    <property type="match status" value="1"/>
</dbReference>
<keyword evidence="15" id="KW-1185">Reference proteome</keyword>
<comment type="pathway">
    <text evidence="3 11">Porphyrin-containing compound metabolism; protoheme biosynthesis.</text>
</comment>
<dbReference type="Gene3D" id="3.90.660.20">
    <property type="entry name" value="Protoporphyrinogen oxidase, mitochondrial, domain 2"/>
    <property type="match status" value="1"/>
</dbReference>
<dbReference type="Pfam" id="PF01593">
    <property type="entry name" value="Amino_oxidase"/>
    <property type="match status" value="1"/>
</dbReference>
<evidence type="ECO:0000256" key="12">
    <source>
        <dbReference type="SAM" id="Phobius"/>
    </source>
</evidence>
<dbReference type="SUPFAM" id="SSF51905">
    <property type="entry name" value="FAD/NAD(P)-binding domain"/>
    <property type="match status" value="1"/>
</dbReference>
<dbReference type="InterPro" id="IPR004572">
    <property type="entry name" value="Protoporphyrinogen_oxidase"/>
</dbReference>
<keyword evidence="12" id="KW-0812">Transmembrane</keyword>
<dbReference type="Gene3D" id="3.50.50.60">
    <property type="entry name" value="FAD/NAD(P)-binding domain"/>
    <property type="match status" value="1"/>
</dbReference>
<dbReference type="PANTHER" id="PTHR42923:SF3">
    <property type="entry name" value="PROTOPORPHYRINOGEN OXIDASE"/>
    <property type="match status" value="1"/>
</dbReference>
<dbReference type="InterPro" id="IPR002937">
    <property type="entry name" value="Amino_oxidase"/>
</dbReference>
<accession>A0A0V8JAP9</accession>
<keyword evidence="8 11" id="KW-0274">FAD</keyword>
<reference evidence="14 15" key="1">
    <citation type="journal article" date="2014" name="Antonie Van Leeuwenhoek">
        <title>Fictibacillus enclensis sp. nov., isolated from marine sediment.</title>
        <authorList>
            <person name="Dastager S.G."/>
            <person name="Mawlankar R."/>
            <person name="Srinivasan K."/>
            <person name="Tang S.K."/>
            <person name="Lee J.C."/>
            <person name="Ramana V.V."/>
            <person name="Shouche Y.S."/>
        </authorList>
    </citation>
    <scope>NUCLEOTIDE SEQUENCE [LARGE SCALE GENOMIC DNA]</scope>
    <source>
        <strain evidence="14 15">NIO-1003</strain>
    </source>
</reference>
<evidence type="ECO:0000256" key="4">
    <source>
        <dbReference type="ARBA" id="ARBA00008310"/>
    </source>
</evidence>
<organism evidence="14 15">
    <name type="scientific">Fictibacillus enclensis</name>
    <dbReference type="NCBI Taxonomy" id="1017270"/>
    <lineage>
        <taxon>Bacteria</taxon>
        <taxon>Bacillati</taxon>
        <taxon>Bacillota</taxon>
        <taxon>Bacilli</taxon>
        <taxon>Bacillales</taxon>
        <taxon>Fictibacillaceae</taxon>
        <taxon>Fictibacillus</taxon>
    </lineage>
</organism>
<keyword evidence="10 11" id="KW-0350">Heme biosynthesis</keyword>
<evidence type="ECO:0000256" key="5">
    <source>
        <dbReference type="ARBA" id="ARBA00012402"/>
    </source>
</evidence>
<evidence type="ECO:0000256" key="8">
    <source>
        <dbReference type="ARBA" id="ARBA00022827"/>
    </source>
</evidence>
<comment type="similarity">
    <text evidence="4 11">Belongs to the protoporphyrinogen/coproporphyrinogen oxidase family. Coproporphyrinogen III oxidase subfamily.</text>
</comment>
<keyword evidence="7 11" id="KW-0285">Flavoprotein</keyword>
<keyword evidence="11" id="KW-0963">Cytoplasm</keyword>
<dbReference type="Gene3D" id="1.10.3110.10">
    <property type="entry name" value="protoporphyrinogen ix oxidase, domain 3"/>
    <property type="match status" value="1"/>
</dbReference>
<evidence type="ECO:0000256" key="10">
    <source>
        <dbReference type="ARBA" id="ARBA00023133"/>
    </source>
</evidence>
<dbReference type="NCBIfam" id="NF008845">
    <property type="entry name" value="PRK11883.1-5"/>
    <property type="match status" value="1"/>
</dbReference>
<dbReference type="NCBIfam" id="TIGR00562">
    <property type="entry name" value="proto_IX_ox"/>
    <property type="match status" value="1"/>
</dbReference>
<dbReference type="GO" id="GO:0004729">
    <property type="term" value="F:oxygen-dependent protoporphyrinogen oxidase activity"/>
    <property type="evidence" value="ECO:0007669"/>
    <property type="project" value="UniProtKB-UniRule"/>
</dbReference>
<feature type="transmembrane region" description="Helical" evidence="12">
    <location>
        <begin position="7"/>
        <end position="23"/>
    </location>
</feature>
<evidence type="ECO:0000259" key="13">
    <source>
        <dbReference type="Pfam" id="PF01593"/>
    </source>
</evidence>
<feature type="domain" description="Amine oxidase" evidence="13">
    <location>
        <begin position="14"/>
        <end position="465"/>
    </location>
</feature>
<dbReference type="InterPro" id="IPR036188">
    <property type="entry name" value="FAD/NAD-bd_sf"/>
</dbReference>
<evidence type="ECO:0000256" key="2">
    <source>
        <dbReference type="ARBA" id="ARBA00001974"/>
    </source>
</evidence>
<dbReference type="Proteomes" id="UP000054099">
    <property type="component" value="Unassembled WGS sequence"/>
</dbReference>
<dbReference type="UniPathway" id="UPA00252"/>
<keyword evidence="12" id="KW-1133">Transmembrane helix</keyword>
<dbReference type="RefSeq" id="WP_061967266.1">
    <property type="nucleotide sequence ID" value="NZ_FMAV01000001.1"/>
</dbReference>
<dbReference type="InterPro" id="IPR050464">
    <property type="entry name" value="Zeta_carotene_desat/Oxidored"/>
</dbReference>
<evidence type="ECO:0000313" key="14">
    <source>
        <dbReference type="EMBL" id="KSU84115.1"/>
    </source>
</evidence>
<comment type="subcellular location">
    <subcellularLocation>
        <location evidence="11">Cytoplasm</location>
    </subcellularLocation>
</comment>
<comment type="function">
    <text evidence="11">Involved in coproporphyrin-dependent heme b biosynthesis. Catalyzes the oxidation of coproporphyrinogen III to coproporphyrin III.</text>
</comment>
<name>A0A0V8JAP9_9BACL</name>
<keyword evidence="9 11" id="KW-0560">Oxidoreductase</keyword>
<dbReference type="GO" id="GO:0005737">
    <property type="term" value="C:cytoplasm"/>
    <property type="evidence" value="ECO:0007669"/>
    <property type="project" value="UniProtKB-SubCell"/>
</dbReference>
<protein>
    <recommendedName>
        <fullName evidence="6 11">Coproporphyrinogen III oxidase</fullName>
        <ecNumber evidence="5 11">1.3.3.15</ecNumber>
    </recommendedName>
</protein>
<evidence type="ECO:0000313" key="15">
    <source>
        <dbReference type="Proteomes" id="UP000054099"/>
    </source>
</evidence>
<dbReference type="GO" id="GO:0006783">
    <property type="term" value="P:heme biosynthetic process"/>
    <property type="evidence" value="ECO:0007669"/>
    <property type="project" value="UniProtKB-UniRule"/>
</dbReference>
<proteinExistence type="inferred from homology"/>
<dbReference type="OrthoDB" id="9805195at2"/>
<keyword evidence="12" id="KW-0472">Membrane</keyword>
<comment type="catalytic activity">
    <reaction evidence="1">
        <text>coproporphyrinogen III + 3 O2 = coproporphyrin III + 3 H2O2</text>
        <dbReference type="Rhea" id="RHEA:43436"/>
        <dbReference type="ChEBI" id="CHEBI:15379"/>
        <dbReference type="ChEBI" id="CHEBI:16240"/>
        <dbReference type="ChEBI" id="CHEBI:57309"/>
        <dbReference type="ChEBI" id="CHEBI:131725"/>
        <dbReference type="EC" id="1.3.3.15"/>
    </reaction>
    <physiologicalReaction direction="left-to-right" evidence="1">
        <dbReference type="Rhea" id="RHEA:43437"/>
    </physiologicalReaction>
</comment>
<sequence>MPKRQHVVIIGGGITGLTAAFYLQQEKEKGLPVTYTLIEASSRLGGKIKTIHREGFVIERGPDSYLGRKKSMTRLIEQAGLADKLVNNETGQAYVMSGGALHRIPEGAVMGVPTKVGPFIKTKLFSPAGKARAALDLVLPRREEADTDISVGHFFRRRLGDQVVENLIEPLLSGIYAGDIDRLSLQSTFPHFQDVEKKSRSLILGMKQNIPRPSDRPGAYGKKKGQFLTLSSGLESLVERIEEQLEPESIWKNKKVSGVAREETGRYRIDLEDGTNTHADAVILASPYSVTKHLLPEQLRVDGFHATPSTSVATVAMAFPASALKTDINGTGFVISRKEPTTITACTWTHRKWPHTTPEGMVLLRCYVGRANNQDIVFESDETILKTVLKDLNIIMDIAAEPEFYYVSRWIQSMPQYEVNHKQQWERLQANLSEHFPGVYAAGASYEGVGLPDCVASAEKAVMHIVKNLRSAH</sequence>
<dbReference type="EMBL" id="LNQN01000001">
    <property type="protein sequence ID" value="KSU84115.1"/>
    <property type="molecule type" value="Genomic_DNA"/>
</dbReference>
<evidence type="ECO:0000256" key="3">
    <source>
        <dbReference type="ARBA" id="ARBA00004744"/>
    </source>
</evidence>
<comment type="caution">
    <text evidence="14">The sequence shown here is derived from an EMBL/GenBank/DDBJ whole genome shotgun (WGS) entry which is preliminary data.</text>
</comment>
<evidence type="ECO:0000256" key="7">
    <source>
        <dbReference type="ARBA" id="ARBA00022630"/>
    </source>
</evidence>
<evidence type="ECO:0000256" key="1">
    <source>
        <dbReference type="ARBA" id="ARBA00001755"/>
    </source>
</evidence>
<evidence type="ECO:0000256" key="6">
    <source>
        <dbReference type="ARBA" id="ARBA00019046"/>
    </source>
</evidence>
<evidence type="ECO:0000256" key="11">
    <source>
        <dbReference type="RuleBase" id="RU364052"/>
    </source>
</evidence>
<evidence type="ECO:0000256" key="9">
    <source>
        <dbReference type="ARBA" id="ARBA00023002"/>
    </source>
</evidence>
<comment type="cofactor">
    <cofactor evidence="2 11">
        <name>FAD</name>
        <dbReference type="ChEBI" id="CHEBI:57692"/>
    </cofactor>
</comment>